<dbReference type="NCBIfam" id="NF008283">
    <property type="entry name" value="PRK11061.1"/>
    <property type="match status" value="1"/>
</dbReference>
<dbReference type="EMBL" id="AP017372">
    <property type="protein sequence ID" value="BAU56318.1"/>
    <property type="molecule type" value="Genomic_DNA"/>
</dbReference>
<reference evidence="15" key="1">
    <citation type="submission" date="2016-02" db="EMBL/GenBank/DDBJ databases">
        <title>Halorhodospira halochloris DSM-1059 complete genome, version 2.</title>
        <authorList>
            <person name="Tsukatani Y."/>
        </authorList>
    </citation>
    <scope>NUCLEOTIDE SEQUENCE</scope>
    <source>
        <strain evidence="15">DSM 1059</strain>
    </source>
</reference>
<keyword evidence="8" id="KW-0762">Sugar transport</keyword>
<protein>
    <recommendedName>
        <fullName evidence="5">phosphoenolpyruvate--protein phosphotransferase</fullName>
        <ecNumber evidence="5">2.7.3.9</ecNumber>
    </recommendedName>
</protein>
<dbReference type="OrthoDB" id="9765468at2"/>
<dbReference type="InterPro" id="IPR040442">
    <property type="entry name" value="Pyrv_kinase-like_dom_sf"/>
</dbReference>
<dbReference type="KEGG" id="hhk:HH1059_22510"/>
<evidence type="ECO:0000313" key="15">
    <source>
        <dbReference type="EMBL" id="BAU56318.1"/>
    </source>
</evidence>
<dbReference type="GO" id="GO:0046872">
    <property type="term" value="F:metal ion binding"/>
    <property type="evidence" value="ECO:0007669"/>
    <property type="project" value="UniProtKB-KW"/>
</dbReference>
<dbReference type="Gene3D" id="1.10.274.10">
    <property type="entry name" value="PtsI, HPr-binding domain"/>
    <property type="match status" value="1"/>
</dbReference>
<dbReference type="RefSeq" id="WP_096406028.1">
    <property type="nucleotide sequence ID" value="NZ_AP017372.2"/>
</dbReference>
<evidence type="ECO:0000256" key="6">
    <source>
        <dbReference type="ARBA" id="ARBA00022448"/>
    </source>
</evidence>
<evidence type="ECO:0000256" key="11">
    <source>
        <dbReference type="ARBA" id="ARBA00022723"/>
    </source>
</evidence>
<dbReference type="GO" id="GO:0008965">
    <property type="term" value="F:phosphoenolpyruvate-protein phosphotransferase activity"/>
    <property type="evidence" value="ECO:0007669"/>
    <property type="project" value="UniProtKB-EC"/>
</dbReference>
<evidence type="ECO:0000256" key="3">
    <source>
        <dbReference type="ARBA" id="ARBA00004496"/>
    </source>
</evidence>
<dbReference type="InterPro" id="IPR036618">
    <property type="entry name" value="PtsI_HPr-bd_sf"/>
</dbReference>
<evidence type="ECO:0000313" key="16">
    <source>
        <dbReference type="Proteomes" id="UP000218890"/>
    </source>
</evidence>
<evidence type="ECO:0000256" key="9">
    <source>
        <dbReference type="ARBA" id="ARBA00022679"/>
    </source>
</evidence>
<dbReference type="InterPro" id="IPR050499">
    <property type="entry name" value="PEP-utilizing_PTS_enzyme"/>
</dbReference>
<keyword evidence="12 15" id="KW-0418">Kinase</keyword>
<dbReference type="EC" id="2.7.3.9" evidence="5"/>
<keyword evidence="7" id="KW-0963">Cytoplasm</keyword>
<comment type="cofactor">
    <cofactor evidence="2">
        <name>Mg(2+)</name>
        <dbReference type="ChEBI" id="CHEBI:18420"/>
    </cofactor>
</comment>
<dbReference type="Pfam" id="PF02896">
    <property type="entry name" value="PEP-utilizers_C"/>
    <property type="match status" value="1"/>
</dbReference>
<dbReference type="Proteomes" id="UP000218890">
    <property type="component" value="Chromosome"/>
</dbReference>
<name>A0A110B443_HALHR</name>
<evidence type="ECO:0000256" key="8">
    <source>
        <dbReference type="ARBA" id="ARBA00022597"/>
    </source>
</evidence>
<dbReference type="NCBIfam" id="TIGR01417">
    <property type="entry name" value="PTS_I_fam"/>
    <property type="match status" value="1"/>
</dbReference>
<dbReference type="InterPro" id="IPR000121">
    <property type="entry name" value="PEP_util_C"/>
</dbReference>
<evidence type="ECO:0000256" key="7">
    <source>
        <dbReference type="ARBA" id="ARBA00022490"/>
    </source>
</evidence>
<accession>A0A110B443</accession>
<dbReference type="InterPro" id="IPR008279">
    <property type="entry name" value="PEP-util_enz_mobile_dom"/>
</dbReference>
<feature type="domain" description="GAF" evidence="14">
    <location>
        <begin position="17"/>
        <end position="164"/>
    </location>
</feature>
<keyword evidence="16" id="KW-1185">Reference proteome</keyword>
<dbReference type="PRINTS" id="PR01736">
    <property type="entry name" value="PHPHTRNFRASE"/>
</dbReference>
<comment type="subcellular location">
    <subcellularLocation>
        <location evidence="3">Cytoplasm</location>
    </subcellularLocation>
</comment>
<dbReference type="GO" id="GO:0009401">
    <property type="term" value="P:phosphoenolpyruvate-dependent sugar phosphotransferase system"/>
    <property type="evidence" value="ECO:0007669"/>
    <property type="project" value="UniProtKB-KW"/>
</dbReference>
<dbReference type="InterPro" id="IPR015813">
    <property type="entry name" value="Pyrv/PenolPyrv_kinase-like_dom"/>
</dbReference>
<organism evidence="15 16">
    <name type="scientific">Halorhodospira halochloris</name>
    <name type="common">Ectothiorhodospira halochloris</name>
    <dbReference type="NCBI Taxonomy" id="1052"/>
    <lineage>
        <taxon>Bacteria</taxon>
        <taxon>Pseudomonadati</taxon>
        <taxon>Pseudomonadota</taxon>
        <taxon>Gammaproteobacteria</taxon>
        <taxon>Chromatiales</taxon>
        <taxon>Ectothiorhodospiraceae</taxon>
        <taxon>Halorhodospira</taxon>
    </lineage>
</organism>
<evidence type="ECO:0000256" key="13">
    <source>
        <dbReference type="ARBA" id="ARBA00022842"/>
    </source>
</evidence>
<dbReference type="SUPFAM" id="SSF55781">
    <property type="entry name" value="GAF domain-like"/>
    <property type="match status" value="1"/>
</dbReference>
<gene>
    <name evidence="15" type="primary">ptsP</name>
    <name evidence="15" type="ORF">HH1059_22510</name>
</gene>
<dbReference type="Gene3D" id="3.50.30.10">
    <property type="entry name" value="Phosphohistidine domain"/>
    <property type="match status" value="1"/>
</dbReference>
<dbReference type="PROSITE" id="PS00742">
    <property type="entry name" value="PEP_ENZYMES_2"/>
    <property type="match status" value="1"/>
</dbReference>
<evidence type="ECO:0000256" key="12">
    <source>
        <dbReference type="ARBA" id="ARBA00022777"/>
    </source>
</evidence>
<dbReference type="InterPro" id="IPR008731">
    <property type="entry name" value="PTS_EIN"/>
</dbReference>
<dbReference type="GO" id="GO:0016301">
    <property type="term" value="F:kinase activity"/>
    <property type="evidence" value="ECO:0007669"/>
    <property type="project" value="UniProtKB-KW"/>
</dbReference>
<evidence type="ECO:0000256" key="1">
    <source>
        <dbReference type="ARBA" id="ARBA00000683"/>
    </source>
</evidence>
<dbReference type="SMART" id="SM00065">
    <property type="entry name" value="GAF"/>
    <property type="match status" value="1"/>
</dbReference>
<evidence type="ECO:0000256" key="4">
    <source>
        <dbReference type="ARBA" id="ARBA00007837"/>
    </source>
</evidence>
<dbReference type="GO" id="GO:0005737">
    <property type="term" value="C:cytoplasm"/>
    <property type="evidence" value="ECO:0007669"/>
    <property type="project" value="UniProtKB-SubCell"/>
</dbReference>
<dbReference type="InterPro" id="IPR029016">
    <property type="entry name" value="GAF-like_dom_sf"/>
</dbReference>
<dbReference type="InterPro" id="IPR036637">
    <property type="entry name" value="Phosphohistidine_dom_sf"/>
</dbReference>
<proteinExistence type="inferred from homology"/>
<dbReference type="InterPro" id="IPR023151">
    <property type="entry name" value="PEP_util_CS"/>
</dbReference>
<dbReference type="Pfam" id="PF00391">
    <property type="entry name" value="PEP-utilizers"/>
    <property type="match status" value="1"/>
</dbReference>
<evidence type="ECO:0000259" key="14">
    <source>
        <dbReference type="SMART" id="SM00065"/>
    </source>
</evidence>
<dbReference type="PANTHER" id="PTHR46244:SF1">
    <property type="entry name" value="PHOSPHOENOLPYRUVATE-DEPENDENT PHOSPHOTRANSFERASE SYSTEM"/>
    <property type="match status" value="1"/>
</dbReference>
<dbReference type="InterPro" id="IPR003018">
    <property type="entry name" value="GAF"/>
</dbReference>
<sequence>MLDILHRVTREVNAAPGLREALRIIVDRVADTMSVDVCSVYLRDTKQGDFVLMHTRGLHQEAVGQVRLTTSEGLVGLVAEREEPINLENAPAHSRFLYFPETGEERYSSFLGVPVIHYRSVLGVLVVQQSDQRRFEENEVAFLVTLAAQLAGAIAHARASGGIDGFDSLGASSDAAAGRVLRGLPGAPGVAIGTAVVSYTQADLNAIPDRCPLDIDLELESFQAAVGQVKRELKELSERIADSVTPDEQMLFDVYLRILEGDSLVRETIERIRAGNWAPGALRQVILEHVKVFEDMEDPYLSERASDIRDLGRRILSRLRDEGEQVRQVPDHSVLVGHEVSASQLAEIPQENLVAVVSATGSRNSHVAILARALGIPAVMGVDDLRVRQLEGCKTVVDGYSGRFYVDPSTTIEQEYQRLLDDEAEFTQGLEAVKEKPSVSPDGRHISLYANTGLISDINLSIAAGCEGIGLHRTEFPFLIRDRFPGEEDQVLLYRQVLEQFSPRPVVLRTLDVGGDKSLPYFPIHEENPFLGWRGIRLTLDHPEIFLTQLRAMLRADVGLNNLQILLPMVSRLEEIGDVRELLARAKEELAEDGIEARTPPLGVMIEVPATIYQIDRYCDQADFLSLGSNDLTQYLLAVDRNNSRVANLYDELHPAVLAAVREVVWAARRHGKRLTVCGGMAGDPAGAILLMGLGVQGLSMSVSSLLRIKWVVRRVPVSRAAELVNRAIEMDSPEEVRRMLRRTLEEYELGGLIRAGK</sequence>
<keyword evidence="11" id="KW-0479">Metal-binding</keyword>
<keyword evidence="13" id="KW-0460">Magnesium</keyword>
<dbReference type="SUPFAM" id="SSF51621">
    <property type="entry name" value="Phosphoenolpyruvate/pyruvate domain"/>
    <property type="match status" value="1"/>
</dbReference>
<dbReference type="Pfam" id="PF05524">
    <property type="entry name" value="PEP-utilisers_N"/>
    <property type="match status" value="1"/>
</dbReference>
<comment type="catalytic activity">
    <reaction evidence="1">
        <text>L-histidyl-[protein] + phosphoenolpyruvate = N(pros)-phospho-L-histidyl-[protein] + pyruvate</text>
        <dbReference type="Rhea" id="RHEA:23880"/>
        <dbReference type="Rhea" id="RHEA-COMP:9745"/>
        <dbReference type="Rhea" id="RHEA-COMP:9746"/>
        <dbReference type="ChEBI" id="CHEBI:15361"/>
        <dbReference type="ChEBI" id="CHEBI:29979"/>
        <dbReference type="ChEBI" id="CHEBI:58702"/>
        <dbReference type="ChEBI" id="CHEBI:64837"/>
        <dbReference type="EC" id="2.7.3.9"/>
    </reaction>
</comment>
<keyword evidence="6" id="KW-0813">Transport</keyword>
<comment type="similarity">
    <text evidence="4">Belongs to the PEP-utilizing enzyme family.</text>
</comment>
<dbReference type="SUPFAM" id="SSF47831">
    <property type="entry name" value="Enzyme I of the PEP:sugar phosphotransferase system HPr-binding (sub)domain"/>
    <property type="match status" value="1"/>
</dbReference>
<evidence type="ECO:0000256" key="5">
    <source>
        <dbReference type="ARBA" id="ARBA00012232"/>
    </source>
</evidence>
<dbReference type="AlphaFoldDB" id="A0A110B443"/>
<dbReference type="InterPro" id="IPR006318">
    <property type="entry name" value="PTS_EI-like"/>
</dbReference>
<evidence type="ECO:0000256" key="2">
    <source>
        <dbReference type="ARBA" id="ARBA00001946"/>
    </source>
</evidence>
<dbReference type="SUPFAM" id="SSF52009">
    <property type="entry name" value="Phosphohistidine domain"/>
    <property type="match status" value="1"/>
</dbReference>
<dbReference type="Pfam" id="PF01590">
    <property type="entry name" value="GAF"/>
    <property type="match status" value="1"/>
</dbReference>
<keyword evidence="10" id="KW-0598">Phosphotransferase system</keyword>
<evidence type="ECO:0000256" key="10">
    <source>
        <dbReference type="ARBA" id="ARBA00022683"/>
    </source>
</evidence>
<dbReference type="Gene3D" id="3.20.20.60">
    <property type="entry name" value="Phosphoenolpyruvate-binding domains"/>
    <property type="match status" value="1"/>
</dbReference>
<dbReference type="PANTHER" id="PTHR46244">
    <property type="entry name" value="PHOSPHOENOLPYRUVATE-PROTEIN PHOSPHOTRANSFERASE"/>
    <property type="match status" value="1"/>
</dbReference>
<dbReference type="Gene3D" id="3.30.450.40">
    <property type="match status" value="1"/>
</dbReference>
<keyword evidence="9" id="KW-0808">Transferase</keyword>